<dbReference type="GO" id="GO:0043093">
    <property type="term" value="P:FtsZ-dependent cytokinesis"/>
    <property type="evidence" value="ECO:0007669"/>
    <property type="project" value="UniProtKB-UniRule"/>
</dbReference>
<dbReference type="InterPro" id="IPR019734">
    <property type="entry name" value="TPR_rpt"/>
</dbReference>
<feature type="region of interest" description="Disordered" evidence="2">
    <location>
        <begin position="98"/>
        <end position="137"/>
    </location>
</feature>
<dbReference type="SUPFAM" id="SSF48452">
    <property type="entry name" value="TPR-like"/>
    <property type="match status" value="1"/>
</dbReference>
<keyword evidence="1" id="KW-0132">Cell division</keyword>
<feature type="compositionally biased region" description="Low complexity" evidence="2">
    <location>
        <begin position="112"/>
        <end position="134"/>
    </location>
</feature>
<dbReference type="AlphaFoldDB" id="A0A231V4U5"/>
<comment type="caution">
    <text evidence="3">The sequence shown here is derived from an EMBL/GenBank/DDBJ whole genome shotgun (WGS) entry which is preliminary data.</text>
</comment>
<comment type="similarity">
    <text evidence="1">Belongs to the CpoB family.</text>
</comment>
<keyword evidence="4" id="KW-1185">Reference proteome</keyword>
<keyword evidence="1" id="KW-0732">Signal</keyword>
<comment type="function">
    <text evidence="1">Mediates coordination of peptidoglycan synthesis and outer membrane constriction during cell division.</text>
</comment>
<name>A0A231V4U5_9HYPH</name>
<accession>A0A231V4U5</accession>
<keyword evidence="1" id="KW-0131">Cell cycle</keyword>
<organism evidence="3 4">
    <name type="scientific">Notoacmeibacter marinus</name>
    <dbReference type="NCBI Taxonomy" id="1876515"/>
    <lineage>
        <taxon>Bacteria</taxon>
        <taxon>Pseudomonadati</taxon>
        <taxon>Pseudomonadota</taxon>
        <taxon>Alphaproteobacteria</taxon>
        <taxon>Hyphomicrobiales</taxon>
        <taxon>Notoacmeibacteraceae</taxon>
        <taxon>Notoacmeibacter</taxon>
    </lineage>
</organism>
<dbReference type="InterPro" id="IPR011990">
    <property type="entry name" value="TPR-like_helical_dom_sf"/>
</dbReference>
<dbReference type="NCBIfam" id="TIGR02795">
    <property type="entry name" value="tol_pal_ybgF"/>
    <property type="match status" value="1"/>
</dbReference>
<dbReference type="GO" id="GO:0030288">
    <property type="term" value="C:outer membrane-bounded periplasmic space"/>
    <property type="evidence" value="ECO:0007669"/>
    <property type="project" value="UniProtKB-UniRule"/>
</dbReference>
<evidence type="ECO:0000256" key="2">
    <source>
        <dbReference type="SAM" id="MobiDB-lite"/>
    </source>
</evidence>
<evidence type="ECO:0000256" key="1">
    <source>
        <dbReference type="HAMAP-Rule" id="MF_02066"/>
    </source>
</evidence>
<dbReference type="Gene3D" id="1.25.40.10">
    <property type="entry name" value="Tetratricopeptide repeat domain"/>
    <property type="match status" value="1"/>
</dbReference>
<keyword evidence="1" id="KW-0574">Periplasm</keyword>
<sequence length="333" mass="35942">MIMALAKIGLLRVALLTVAVSLPLGSAMAGPFSIFKRDKVEEQPSVQMVQATDPRVAQLEEQVRRLNGTVEDLNFQILQLQEQIRKQLEDMQFRLDQMEGNSPAQGDGQSGALETEAPAKAEAAPAAPTTLSPAEEARAELGDEVPMDAVEHSPRDVSVDGSSAELGAQPRDLGNLTLDDMGNIRASLNDPGQTDDTMVASLPAEGATPSAIYSEAYQRVLAGDYASAESGFRRFGEQYPDDPQAADAQFWLGESLRGQERYADAVEVFLDGTKTHADSDKAPDMMLKLGVTLAAMGQRDVACETLHAIPDRYPDMSDAFRLRLKQEEASASC</sequence>
<dbReference type="Proteomes" id="UP000215405">
    <property type="component" value="Unassembled WGS sequence"/>
</dbReference>
<dbReference type="HAMAP" id="MF_02066">
    <property type="entry name" value="CpoB"/>
    <property type="match status" value="1"/>
</dbReference>
<dbReference type="InterPro" id="IPR014162">
    <property type="entry name" value="CpoB_C"/>
</dbReference>
<gene>
    <name evidence="1" type="primary">cpoB</name>
    <name evidence="3" type="ORF">B7H23_06925</name>
</gene>
<evidence type="ECO:0000313" key="3">
    <source>
        <dbReference type="EMBL" id="OXT02616.1"/>
    </source>
</evidence>
<reference evidence="4" key="1">
    <citation type="journal article" date="2017" name="Int. J. Syst. Evol. Microbiol.">
        <title>Notoacmeibacter marinus gen. nov., sp. nov., isolated from the gut of a limpet and proposal of Notoacmeibacteraceae fam. nov. in the order Rhizobiales of the class Alphaproteobacteria.</title>
        <authorList>
            <person name="Huang Z."/>
            <person name="Guo F."/>
            <person name="Lai Q."/>
        </authorList>
    </citation>
    <scope>NUCLEOTIDE SEQUENCE [LARGE SCALE GENOMIC DNA]</scope>
    <source>
        <strain evidence="4">XMTR2A4</strain>
    </source>
</reference>
<dbReference type="Pfam" id="PF13174">
    <property type="entry name" value="TPR_6"/>
    <property type="match status" value="1"/>
</dbReference>
<dbReference type="InterPro" id="IPR034706">
    <property type="entry name" value="CpoB"/>
</dbReference>
<protein>
    <recommendedName>
        <fullName evidence="1">Cell division coordinator CpoB</fullName>
    </recommendedName>
</protein>
<proteinExistence type="inferred from homology"/>
<evidence type="ECO:0000313" key="4">
    <source>
        <dbReference type="Proteomes" id="UP000215405"/>
    </source>
</evidence>
<dbReference type="EMBL" id="NBYO01000001">
    <property type="protein sequence ID" value="OXT02616.1"/>
    <property type="molecule type" value="Genomic_DNA"/>
</dbReference>
<comment type="subcellular location">
    <subcellularLocation>
        <location evidence="1">Periplasm</location>
    </subcellularLocation>
</comment>